<accession>A0A9P7K1F2</accession>
<organism evidence="2 3">
    <name type="scientific">Suillus discolor</name>
    <dbReference type="NCBI Taxonomy" id="1912936"/>
    <lineage>
        <taxon>Eukaryota</taxon>
        <taxon>Fungi</taxon>
        <taxon>Dikarya</taxon>
        <taxon>Basidiomycota</taxon>
        <taxon>Agaricomycotina</taxon>
        <taxon>Agaricomycetes</taxon>
        <taxon>Agaricomycetidae</taxon>
        <taxon>Boletales</taxon>
        <taxon>Suillineae</taxon>
        <taxon>Suillaceae</taxon>
        <taxon>Suillus</taxon>
    </lineage>
</organism>
<dbReference type="InterPro" id="IPR036282">
    <property type="entry name" value="Glutathione-S-Trfase_C_sf"/>
</dbReference>
<dbReference type="SUPFAM" id="SSF47616">
    <property type="entry name" value="GST C-terminal domain-like"/>
    <property type="match status" value="1"/>
</dbReference>
<dbReference type="SUPFAM" id="SSF52833">
    <property type="entry name" value="Thioredoxin-like"/>
    <property type="match status" value="1"/>
</dbReference>
<gene>
    <name evidence="2" type="ORF">F5147DRAFT_662223</name>
</gene>
<dbReference type="PANTHER" id="PTHR43968:SF6">
    <property type="entry name" value="GLUTATHIONE S-TRANSFERASE OMEGA"/>
    <property type="match status" value="1"/>
</dbReference>
<dbReference type="Pfam" id="PF13417">
    <property type="entry name" value="GST_N_3"/>
    <property type="match status" value="1"/>
</dbReference>
<dbReference type="EMBL" id="JABBWM010000001">
    <property type="protein sequence ID" value="KAG2120502.1"/>
    <property type="molecule type" value="Genomic_DNA"/>
</dbReference>
<feature type="domain" description="GST N-terminal" evidence="1">
    <location>
        <begin position="3"/>
        <end position="94"/>
    </location>
</feature>
<dbReference type="InterPro" id="IPR050983">
    <property type="entry name" value="GST_Omega/HSP26"/>
</dbReference>
<dbReference type="GO" id="GO:0005737">
    <property type="term" value="C:cytoplasm"/>
    <property type="evidence" value="ECO:0007669"/>
    <property type="project" value="TreeGrafter"/>
</dbReference>
<dbReference type="SFLD" id="SFLDG00358">
    <property type="entry name" value="Main_(cytGST)"/>
    <property type="match status" value="1"/>
</dbReference>
<protein>
    <recommendedName>
        <fullName evidence="1">GST N-terminal domain-containing protein</fullName>
    </recommendedName>
</protein>
<sequence>MSEQLTLYLHTLSPYSQKAELALIEANAPYTGYQVDVFNKPEWFVSKVNPVGKVPTVAYGGPSVNPDEPSAASSKITESNVILEFLADLYPNSGLLPKDPVSRSKVRLFLDANSKSIEEPLYAFLGGAGSYENVLKGIEVIQGFLEEDADFAVGVHYTIADASISPHIARLRVITETDAGRFPAGMGIKLGEELKGPKFAKFTKYADRVLQRASFKQTFDQEGVATFFKAFYARAQ</sequence>
<evidence type="ECO:0000313" key="2">
    <source>
        <dbReference type="EMBL" id="KAG2120502.1"/>
    </source>
</evidence>
<reference evidence="2" key="1">
    <citation type="journal article" date="2020" name="New Phytol.">
        <title>Comparative genomics reveals dynamic genome evolution in host specialist ectomycorrhizal fungi.</title>
        <authorList>
            <person name="Lofgren L.A."/>
            <person name="Nguyen N.H."/>
            <person name="Vilgalys R."/>
            <person name="Ruytinx J."/>
            <person name="Liao H.L."/>
            <person name="Branco S."/>
            <person name="Kuo A."/>
            <person name="LaButti K."/>
            <person name="Lipzen A."/>
            <person name="Andreopoulos W."/>
            <person name="Pangilinan J."/>
            <person name="Riley R."/>
            <person name="Hundley H."/>
            <person name="Na H."/>
            <person name="Barry K."/>
            <person name="Grigoriev I.V."/>
            <person name="Stajich J.E."/>
            <person name="Kennedy P.G."/>
        </authorList>
    </citation>
    <scope>NUCLEOTIDE SEQUENCE</scope>
    <source>
        <strain evidence="2">FC423</strain>
    </source>
</reference>
<dbReference type="SFLD" id="SFLDS00019">
    <property type="entry name" value="Glutathione_Transferase_(cytos"/>
    <property type="match status" value="1"/>
</dbReference>
<dbReference type="InterPro" id="IPR036249">
    <property type="entry name" value="Thioredoxin-like_sf"/>
</dbReference>
<dbReference type="PANTHER" id="PTHR43968">
    <property type="match status" value="1"/>
</dbReference>
<evidence type="ECO:0000259" key="1">
    <source>
        <dbReference type="PROSITE" id="PS50404"/>
    </source>
</evidence>
<dbReference type="Proteomes" id="UP000823399">
    <property type="component" value="Unassembled WGS sequence"/>
</dbReference>
<dbReference type="Gene3D" id="3.40.30.10">
    <property type="entry name" value="Glutaredoxin"/>
    <property type="match status" value="1"/>
</dbReference>
<proteinExistence type="predicted"/>
<comment type="caution">
    <text evidence="2">The sequence shown here is derived from an EMBL/GenBank/DDBJ whole genome shotgun (WGS) entry which is preliminary data.</text>
</comment>
<dbReference type="InterPro" id="IPR040079">
    <property type="entry name" value="Glutathione_S-Trfase"/>
</dbReference>
<name>A0A9P7K1F2_9AGAM</name>
<keyword evidence="3" id="KW-1185">Reference proteome</keyword>
<dbReference type="GeneID" id="64697026"/>
<evidence type="ECO:0000313" key="3">
    <source>
        <dbReference type="Proteomes" id="UP000823399"/>
    </source>
</evidence>
<dbReference type="OrthoDB" id="202840at2759"/>
<dbReference type="AlphaFoldDB" id="A0A9P7K1F2"/>
<dbReference type="Gene3D" id="1.20.1050.10">
    <property type="match status" value="1"/>
</dbReference>
<dbReference type="CDD" id="cd00570">
    <property type="entry name" value="GST_N_family"/>
    <property type="match status" value="1"/>
</dbReference>
<dbReference type="InterPro" id="IPR004045">
    <property type="entry name" value="Glutathione_S-Trfase_N"/>
</dbReference>
<dbReference type="PROSITE" id="PS50404">
    <property type="entry name" value="GST_NTER"/>
    <property type="match status" value="1"/>
</dbReference>
<dbReference type="RefSeq" id="XP_041299878.1">
    <property type="nucleotide sequence ID" value="XM_041434767.1"/>
</dbReference>